<dbReference type="InParanoid" id="A0A168LPY6"/>
<dbReference type="PANTHER" id="PTHR11040:SF44">
    <property type="entry name" value="PROTEIN ZNTC-RELATED"/>
    <property type="match status" value="1"/>
</dbReference>
<dbReference type="OrthoDB" id="448280at2759"/>
<evidence type="ECO:0000256" key="6">
    <source>
        <dbReference type="ARBA" id="ARBA00023065"/>
    </source>
</evidence>
<feature type="compositionally biased region" description="Basic and acidic residues" evidence="9">
    <location>
        <begin position="256"/>
        <end position="267"/>
    </location>
</feature>
<evidence type="ECO:0000256" key="3">
    <source>
        <dbReference type="ARBA" id="ARBA00022448"/>
    </source>
</evidence>
<evidence type="ECO:0000256" key="1">
    <source>
        <dbReference type="ARBA" id="ARBA00004141"/>
    </source>
</evidence>
<feature type="transmembrane region" description="Helical" evidence="8">
    <location>
        <begin position="181"/>
        <end position="200"/>
    </location>
</feature>
<feature type="transmembrane region" description="Helical" evidence="8">
    <location>
        <begin position="304"/>
        <end position="323"/>
    </location>
</feature>
<evidence type="ECO:0000256" key="8">
    <source>
        <dbReference type="RuleBase" id="RU362088"/>
    </source>
</evidence>
<feature type="transmembrane region" description="Helical" evidence="8">
    <location>
        <begin position="437"/>
        <end position="454"/>
    </location>
</feature>
<feature type="transmembrane region" description="Helical" evidence="8">
    <location>
        <begin position="359"/>
        <end position="383"/>
    </location>
</feature>
<dbReference type="NCBIfam" id="TIGR00820">
    <property type="entry name" value="zip"/>
    <property type="match status" value="1"/>
</dbReference>
<evidence type="ECO:0000256" key="2">
    <source>
        <dbReference type="ARBA" id="ARBA00006939"/>
    </source>
</evidence>
<dbReference type="InterPro" id="IPR004698">
    <property type="entry name" value="Zn/Fe_permease_fun/pln"/>
</dbReference>
<dbReference type="Pfam" id="PF02535">
    <property type="entry name" value="Zip"/>
    <property type="match status" value="1"/>
</dbReference>
<protein>
    <recommendedName>
        <fullName evidence="12">Zinc/iron permease</fullName>
    </recommendedName>
</protein>
<dbReference type="AlphaFoldDB" id="A0A168LPY6"/>
<dbReference type="PANTHER" id="PTHR11040">
    <property type="entry name" value="ZINC/IRON TRANSPORTER"/>
    <property type="match status" value="1"/>
</dbReference>
<keyword evidence="4 8" id="KW-0812">Transmembrane</keyword>
<dbReference type="GO" id="GO:0005886">
    <property type="term" value="C:plasma membrane"/>
    <property type="evidence" value="ECO:0007669"/>
    <property type="project" value="TreeGrafter"/>
</dbReference>
<organism evidence="10">
    <name type="scientific">Absidia glauca</name>
    <name type="common">Pin mould</name>
    <dbReference type="NCBI Taxonomy" id="4829"/>
    <lineage>
        <taxon>Eukaryota</taxon>
        <taxon>Fungi</taxon>
        <taxon>Fungi incertae sedis</taxon>
        <taxon>Mucoromycota</taxon>
        <taxon>Mucoromycotina</taxon>
        <taxon>Mucoromycetes</taxon>
        <taxon>Mucorales</taxon>
        <taxon>Cunninghamellaceae</taxon>
        <taxon>Absidia</taxon>
    </lineage>
</organism>
<keyword evidence="3 8" id="KW-0813">Transport</keyword>
<comment type="subcellular location">
    <subcellularLocation>
        <location evidence="1 8">Membrane</location>
        <topology evidence="1 8">Multi-pass membrane protein</topology>
    </subcellularLocation>
</comment>
<dbReference type="FunCoup" id="A0A168LPY6">
    <property type="interactions" value="352"/>
</dbReference>
<reference evidence="10" key="1">
    <citation type="submission" date="2016-04" db="EMBL/GenBank/DDBJ databases">
        <authorList>
            <person name="Evans L.H."/>
            <person name="Alamgir A."/>
            <person name="Owens N."/>
            <person name="Weber N.D."/>
            <person name="Virtaneva K."/>
            <person name="Barbian K."/>
            <person name="Babar A."/>
            <person name="Rosenke K."/>
        </authorList>
    </citation>
    <scope>NUCLEOTIDE SEQUENCE [LARGE SCALE GENOMIC DNA]</scope>
    <source>
        <strain evidence="10">CBS 101.48</strain>
    </source>
</reference>
<dbReference type="GO" id="GO:0005385">
    <property type="term" value="F:zinc ion transmembrane transporter activity"/>
    <property type="evidence" value="ECO:0007669"/>
    <property type="project" value="InterPro"/>
</dbReference>
<evidence type="ECO:0000256" key="5">
    <source>
        <dbReference type="ARBA" id="ARBA00022989"/>
    </source>
</evidence>
<keyword evidence="11" id="KW-1185">Reference proteome</keyword>
<dbReference type="EMBL" id="LT551602">
    <property type="protein sequence ID" value="SAL97259.1"/>
    <property type="molecule type" value="Genomic_DNA"/>
</dbReference>
<evidence type="ECO:0000256" key="7">
    <source>
        <dbReference type="ARBA" id="ARBA00023136"/>
    </source>
</evidence>
<evidence type="ECO:0000313" key="11">
    <source>
        <dbReference type="Proteomes" id="UP000078561"/>
    </source>
</evidence>
<evidence type="ECO:0008006" key="12">
    <source>
        <dbReference type="Google" id="ProtNLM"/>
    </source>
</evidence>
<evidence type="ECO:0000313" key="10">
    <source>
        <dbReference type="EMBL" id="SAL97259.1"/>
    </source>
</evidence>
<feature type="transmembrane region" description="Helical" evidence="8">
    <location>
        <begin position="140"/>
        <end position="160"/>
    </location>
</feature>
<dbReference type="OMA" id="MHREENA"/>
<dbReference type="STRING" id="4829.A0A168LPY6"/>
<gene>
    <name evidence="10" type="primary">ABSGL_02730.1 scaffold 3684</name>
</gene>
<feature type="region of interest" description="Disordered" evidence="9">
    <location>
        <begin position="250"/>
        <end position="289"/>
    </location>
</feature>
<name>A0A168LPY6_ABSGL</name>
<keyword evidence="6 8" id="KW-0406">Ion transport</keyword>
<keyword evidence="7 8" id="KW-0472">Membrane</keyword>
<proteinExistence type="inferred from homology"/>
<evidence type="ECO:0000256" key="9">
    <source>
        <dbReference type="SAM" id="MobiDB-lite"/>
    </source>
</evidence>
<accession>A0A168LPY6</accession>
<keyword evidence="5 8" id="KW-1133">Transmembrane helix</keyword>
<feature type="transmembrane region" description="Helical" evidence="8">
    <location>
        <begin position="329"/>
        <end position="347"/>
    </location>
</feature>
<sequence>MVVLSTAMVPNWRSWKSCVLLSSSMVCTVHNDRPRDLWMVPEIAPFVCHDNFSKSFVYSFGQSMEKFPVKVTLRAIDWKFWSKAVPPEGKKIMVSNTDEVIRESKEADLTCFDLTEADPAAEEDACAAEPVENYNTGMRIGSLFIVLVTSALGVFFPIIMHRIAPYSKGGYRDWILTIGKFFGTGVVLATAFVHMLPAAFGQFQSPCLTGGWLSYGSFAGVFCMLASFALQLLEIATIAHLKKLSGKGNVNSPDNLNEKNDFSKGNDIEASSTTQPSAHGHEHHHVHSSGLLEHEDAHRHLGTYMLELGIVMHSIFVGLALATTSESEFTTLLIAIVFHQFFEGVALGTRLNELKHVGVLKVVTMGVVFALTTPVGVAIGIGIHSSFNENSYSAVLSSAILDSLSAGILLYNGYISLMSAEMNHCDSFHNQSSTKKIISFLSLYVGAGLMSLIGEWA</sequence>
<feature type="transmembrane region" description="Helical" evidence="8">
    <location>
        <begin position="212"/>
        <end position="233"/>
    </location>
</feature>
<evidence type="ECO:0000256" key="4">
    <source>
        <dbReference type="ARBA" id="ARBA00022692"/>
    </source>
</evidence>
<feature type="transmembrane region" description="Helical" evidence="8">
    <location>
        <begin position="395"/>
        <end position="417"/>
    </location>
</feature>
<dbReference type="InterPro" id="IPR003689">
    <property type="entry name" value="ZIP"/>
</dbReference>
<dbReference type="Proteomes" id="UP000078561">
    <property type="component" value="Unassembled WGS sequence"/>
</dbReference>
<comment type="similarity">
    <text evidence="2 8">Belongs to the ZIP transporter (TC 2.A.5) family.</text>
</comment>